<name>A0ABP8ZGG4_9ACTN</name>
<organism evidence="1 2">
    <name type="scientific">Nocardioides endophyticus</name>
    <dbReference type="NCBI Taxonomy" id="1353775"/>
    <lineage>
        <taxon>Bacteria</taxon>
        <taxon>Bacillati</taxon>
        <taxon>Actinomycetota</taxon>
        <taxon>Actinomycetes</taxon>
        <taxon>Propionibacteriales</taxon>
        <taxon>Nocardioidaceae</taxon>
        <taxon>Nocardioides</taxon>
    </lineage>
</organism>
<keyword evidence="2" id="KW-1185">Reference proteome</keyword>
<evidence type="ECO:0000313" key="1">
    <source>
        <dbReference type="EMBL" id="GAA4755807.1"/>
    </source>
</evidence>
<comment type="caution">
    <text evidence="1">The sequence shown here is derived from an EMBL/GenBank/DDBJ whole genome shotgun (WGS) entry which is preliminary data.</text>
</comment>
<dbReference type="EMBL" id="BAABKN010000032">
    <property type="protein sequence ID" value="GAA4755807.1"/>
    <property type="molecule type" value="Genomic_DNA"/>
</dbReference>
<proteinExistence type="predicted"/>
<reference evidence="2" key="1">
    <citation type="journal article" date="2019" name="Int. J. Syst. Evol. Microbiol.">
        <title>The Global Catalogue of Microorganisms (GCM) 10K type strain sequencing project: providing services to taxonomists for standard genome sequencing and annotation.</title>
        <authorList>
            <consortium name="The Broad Institute Genomics Platform"/>
            <consortium name="The Broad Institute Genome Sequencing Center for Infectious Disease"/>
            <person name="Wu L."/>
            <person name="Ma J."/>
        </authorList>
    </citation>
    <scope>NUCLEOTIDE SEQUENCE [LARGE SCALE GENOMIC DNA]</scope>
    <source>
        <strain evidence="2">JCM 18532</strain>
    </source>
</reference>
<dbReference type="Proteomes" id="UP001499882">
    <property type="component" value="Unassembled WGS sequence"/>
</dbReference>
<dbReference type="RefSeq" id="WP_345529489.1">
    <property type="nucleotide sequence ID" value="NZ_BAABKN010000032.1"/>
</dbReference>
<accession>A0ABP8ZGG4</accession>
<evidence type="ECO:0000313" key="2">
    <source>
        <dbReference type="Proteomes" id="UP001499882"/>
    </source>
</evidence>
<sequence>MEYSNVVLDAEANRQQLAERIARASSPKMPATAHRHLLAQRLRRIADRVDN</sequence>
<protein>
    <submittedName>
        <fullName evidence="1">Uncharacterized protein</fullName>
    </submittedName>
</protein>
<gene>
    <name evidence="1" type="ORF">GCM10023350_46630</name>
</gene>